<feature type="domain" description="Alpha-amylase C-terminal" evidence="14">
    <location>
        <begin position="385"/>
        <end position="467"/>
    </location>
</feature>
<dbReference type="Pfam" id="PF02806">
    <property type="entry name" value="Alpha-amylase_C"/>
    <property type="match status" value="1"/>
</dbReference>
<dbReference type="Gene3D" id="3.20.20.80">
    <property type="entry name" value="Glycosidases"/>
    <property type="match status" value="1"/>
</dbReference>
<comment type="similarity">
    <text evidence="3 11">Belongs to the glycosyl hydrolase 13 family.</text>
</comment>
<evidence type="ECO:0000256" key="8">
    <source>
        <dbReference type="ARBA" id="ARBA00022837"/>
    </source>
</evidence>
<dbReference type="EMBL" id="CAADFA010000031">
    <property type="protein sequence ID" value="VFJ45866.1"/>
    <property type="molecule type" value="Genomic_DNA"/>
</dbReference>
<keyword evidence="10 12" id="KW-0326">Glycosidase</keyword>
<keyword evidence="6" id="KW-0479">Metal-binding</keyword>
<dbReference type="EMBL" id="CAADEZ010000067">
    <property type="protein sequence ID" value="VFJ49103.1"/>
    <property type="molecule type" value="Genomic_DNA"/>
</dbReference>
<reference evidence="18" key="1">
    <citation type="submission" date="2019-02" db="EMBL/GenBank/DDBJ databases">
        <authorList>
            <person name="Gruber-Vodicka R. H."/>
            <person name="Seah K. B. B."/>
        </authorList>
    </citation>
    <scope>NUCLEOTIDE SEQUENCE</scope>
    <source>
        <strain evidence="17">BECK_BZ163</strain>
        <strain evidence="18">BECK_BZ164</strain>
        <strain evidence="16">BECK_BZ165</strain>
    </source>
</reference>
<feature type="signal peptide" evidence="13">
    <location>
        <begin position="1"/>
        <end position="25"/>
    </location>
</feature>
<keyword evidence="7 12" id="KW-0378">Hydrolase</keyword>
<sequence length="468" mass="51117">MKMIPSRFKSGTLGALALASSLGFAAQVQAGAAFVHLFEWKWNDVAAECEDFLGPKGFEAVQISPPNEHIVHDTWWARYQPVSYKLNSRSGTEQELRNMIERCHAAGVKIYADLVFNQTAVWGDGGTGTAGTRWTPRNHPGLYGFKDYHNSGFDISASDYANDAHRVWIGKLTGLPDLNTGSDYVRQKIADYVNKLKEMGVDGFRIDASKHIAPGDVQAILEKAGKPWAFLEVIGANGEASALQPPNYTHLGLVTEFKYGTDVAANFRGQIKYLRTLGKGWGLLPSDRALVFIDNHDRERGHGGGGNLTYKDGPTYNLANVFMLAFPYGYPKVHSGYKFDNTDAGPPGDADCEKNRGKWACQHRWGNIANMVSFRNHTIEAWSVDNWWDNGNNAIAFGRGDKGFVVINNDTGDLNETLSTGLPPGEYCNILAADKECSGGIITIDGNGRAHFELSGKSAAAIHGGARP</sequence>
<dbReference type="GO" id="GO:0005975">
    <property type="term" value="P:carbohydrate metabolic process"/>
    <property type="evidence" value="ECO:0007669"/>
    <property type="project" value="InterPro"/>
</dbReference>
<evidence type="ECO:0000259" key="14">
    <source>
        <dbReference type="SMART" id="SM00632"/>
    </source>
</evidence>
<dbReference type="Gene3D" id="2.60.40.1180">
    <property type="entry name" value="Golgi alpha-mannosidase II"/>
    <property type="match status" value="1"/>
</dbReference>
<evidence type="ECO:0000313" key="17">
    <source>
        <dbReference type="EMBL" id="VFJ49103.1"/>
    </source>
</evidence>
<evidence type="ECO:0000256" key="12">
    <source>
        <dbReference type="RuleBase" id="RU361134"/>
    </source>
</evidence>
<feature type="domain" description="Glycosyl hydrolase family 13 catalytic" evidence="15">
    <location>
        <begin position="32"/>
        <end position="375"/>
    </location>
</feature>
<evidence type="ECO:0000256" key="4">
    <source>
        <dbReference type="ARBA" id="ARBA00012595"/>
    </source>
</evidence>
<dbReference type="GO" id="GO:0004556">
    <property type="term" value="F:alpha-amylase activity"/>
    <property type="evidence" value="ECO:0007669"/>
    <property type="project" value="UniProtKB-UniRule"/>
</dbReference>
<protein>
    <recommendedName>
        <fullName evidence="5 12">Alpha-amylase</fullName>
        <ecNumber evidence="4 12">3.2.1.1</ecNumber>
    </recommendedName>
</protein>
<dbReference type="InterPro" id="IPR017853">
    <property type="entry name" value="GH"/>
</dbReference>
<evidence type="ECO:0000256" key="9">
    <source>
        <dbReference type="ARBA" id="ARBA00023277"/>
    </source>
</evidence>
<dbReference type="SUPFAM" id="SSF51445">
    <property type="entry name" value="(Trans)glycosidases"/>
    <property type="match status" value="1"/>
</dbReference>
<evidence type="ECO:0000256" key="11">
    <source>
        <dbReference type="RuleBase" id="RU003615"/>
    </source>
</evidence>
<evidence type="ECO:0000256" key="6">
    <source>
        <dbReference type="ARBA" id="ARBA00022723"/>
    </source>
</evidence>
<dbReference type="CDD" id="cd11317">
    <property type="entry name" value="AmyAc_bac_euk_AmyA"/>
    <property type="match status" value="1"/>
</dbReference>
<evidence type="ECO:0000256" key="7">
    <source>
        <dbReference type="ARBA" id="ARBA00022801"/>
    </source>
</evidence>
<comment type="catalytic activity">
    <reaction evidence="1 12">
        <text>Endohydrolysis of (1-&gt;4)-alpha-D-glucosidic linkages in polysaccharides containing three or more (1-&gt;4)-alpha-linked D-glucose units.</text>
        <dbReference type="EC" id="3.2.1.1"/>
    </reaction>
</comment>
<dbReference type="InterPro" id="IPR006048">
    <property type="entry name" value="A-amylase/branching_C"/>
</dbReference>
<evidence type="ECO:0000256" key="10">
    <source>
        <dbReference type="ARBA" id="ARBA00023295"/>
    </source>
</evidence>
<proteinExistence type="inferred from homology"/>
<dbReference type="Pfam" id="PF00128">
    <property type="entry name" value="Alpha-amylase"/>
    <property type="match status" value="1"/>
</dbReference>
<name>A0A450VU87_9GAMM</name>
<keyword evidence="8" id="KW-0106">Calcium</keyword>
<gene>
    <name evidence="17" type="ORF">BECKFM1743A_GA0114220_100672</name>
    <name evidence="18" type="ORF">BECKFM1743B_GA0114221_100672</name>
    <name evidence="16" type="ORF">BECKFM1743C_GA0114222_1003111</name>
</gene>
<dbReference type="EMBL" id="CAADFL010000067">
    <property type="protein sequence ID" value="VFK08353.1"/>
    <property type="molecule type" value="Genomic_DNA"/>
</dbReference>
<dbReference type="InterPro" id="IPR006046">
    <property type="entry name" value="Alpha_amylase"/>
</dbReference>
<dbReference type="SMART" id="SM00632">
    <property type="entry name" value="Aamy_C"/>
    <property type="match status" value="1"/>
</dbReference>
<evidence type="ECO:0000259" key="15">
    <source>
        <dbReference type="SMART" id="SM00642"/>
    </source>
</evidence>
<feature type="chain" id="PRO_5033432583" description="Alpha-amylase" evidence="13">
    <location>
        <begin position="26"/>
        <end position="468"/>
    </location>
</feature>
<evidence type="ECO:0000313" key="16">
    <source>
        <dbReference type="EMBL" id="VFJ45866.1"/>
    </source>
</evidence>
<organism evidence="18">
    <name type="scientific">Candidatus Kentrum sp. FM</name>
    <dbReference type="NCBI Taxonomy" id="2126340"/>
    <lineage>
        <taxon>Bacteria</taxon>
        <taxon>Pseudomonadati</taxon>
        <taxon>Pseudomonadota</taxon>
        <taxon>Gammaproteobacteria</taxon>
        <taxon>Candidatus Kentrum</taxon>
    </lineage>
</organism>
<evidence type="ECO:0000313" key="18">
    <source>
        <dbReference type="EMBL" id="VFK08353.1"/>
    </source>
</evidence>
<dbReference type="SMART" id="SM00642">
    <property type="entry name" value="Aamy"/>
    <property type="match status" value="1"/>
</dbReference>
<dbReference type="PRINTS" id="PR00110">
    <property type="entry name" value="ALPHAAMYLASE"/>
</dbReference>
<dbReference type="EC" id="3.2.1.1" evidence="4 12"/>
<keyword evidence="13" id="KW-0732">Signal</keyword>
<dbReference type="InterPro" id="IPR006047">
    <property type="entry name" value="GH13_cat_dom"/>
</dbReference>
<evidence type="ECO:0000256" key="13">
    <source>
        <dbReference type="SAM" id="SignalP"/>
    </source>
</evidence>
<dbReference type="GO" id="GO:0046872">
    <property type="term" value="F:metal ion binding"/>
    <property type="evidence" value="ECO:0007669"/>
    <property type="project" value="UniProtKB-KW"/>
</dbReference>
<evidence type="ECO:0000256" key="2">
    <source>
        <dbReference type="ARBA" id="ARBA00001913"/>
    </source>
</evidence>
<evidence type="ECO:0000256" key="1">
    <source>
        <dbReference type="ARBA" id="ARBA00000548"/>
    </source>
</evidence>
<dbReference type="InterPro" id="IPR013780">
    <property type="entry name" value="Glyco_hydro_b"/>
</dbReference>
<dbReference type="PANTHER" id="PTHR43447">
    <property type="entry name" value="ALPHA-AMYLASE"/>
    <property type="match status" value="1"/>
</dbReference>
<accession>A0A450VU87</accession>
<evidence type="ECO:0000256" key="5">
    <source>
        <dbReference type="ARBA" id="ARBA00017303"/>
    </source>
</evidence>
<dbReference type="AlphaFoldDB" id="A0A450VU87"/>
<evidence type="ECO:0000256" key="3">
    <source>
        <dbReference type="ARBA" id="ARBA00008061"/>
    </source>
</evidence>
<comment type="cofactor">
    <cofactor evidence="2">
        <name>Ca(2+)</name>
        <dbReference type="ChEBI" id="CHEBI:29108"/>
    </cofactor>
</comment>
<keyword evidence="9 12" id="KW-0119">Carbohydrate metabolism</keyword>
<dbReference type="SUPFAM" id="SSF51011">
    <property type="entry name" value="Glycosyl hydrolase domain"/>
    <property type="match status" value="1"/>
</dbReference>
<dbReference type="InterPro" id="IPR031319">
    <property type="entry name" value="A-amylase_C"/>
</dbReference>